<dbReference type="Proteomes" id="UP000193920">
    <property type="component" value="Unassembled WGS sequence"/>
</dbReference>
<accession>A0A1Y2AC48</accession>
<organism evidence="1 2">
    <name type="scientific">Neocallimastix californiae</name>
    <dbReference type="NCBI Taxonomy" id="1754190"/>
    <lineage>
        <taxon>Eukaryota</taxon>
        <taxon>Fungi</taxon>
        <taxon>Fungi incertae sedis</taxon>
        <taxon>Chytridiomycota</taxon>
        <taxon>Chytridiomycota incertae sedis</taxon>
        <taxon>Neocallimastigomycetes</taxon>
        <taxon>Neocallimastigales</taxon>
        <taxon>Neocallimastigaceae</taxon>
        <taxon>Neocallimastix</taxon>
    </lineage>
</organism>
<sequence length="125" mass="14649">MNTAQVNFSSMDYAKFSNQDENDSGYTELNTAFTSFEKQYQMNFNVTDMETENIFEQRNFNQECEDDASDFYPSDPDDTIGEGTSKIKIEQKRKKYQTRALKIFRDLTENMSAPWRDELDVDNAL</sequence>
<dbReference type="EMBL" id="MCOG01000304">
    <property type="protein sequence ID" value="ORY20072.1"/>
    <property type="molecule type" value="Genomic_DNA"/>
</dbReference>
<dbReference type="AlphaFoldDB" id="A0A1Y2AC48"/>
<dbReference type="OrthoDB" id="2138900at2759"/>
<evidence type="ECO:0000313" key="2">
    <source>
        <dbReference type="Proteomes" id="UP000193920"/>
    </source>
</evidence>
<protein>
    <submittedName>
        <fullName evidence="1">Uncharacterized protein</fullName>
    </submittedName>
</protein>
<proteinExistence type="predicted"/>
<evidence type="ECO:0000313" key="1">
    <source>
        <dbReference type="EMBL" id="ORY20072.1"/>
    </source>
</evidence>
<gene>
    <name evidence="1" type="ORF">LY90DRAFT_517115</name>
</gene>
<reference evidence="1 2" key="1">
    <citation type="submission" date="2016-08" db="EMBL/GenBank/DDBJ databases">
        <title>A Parts List for Fungal Cellulosomes Revealed by Comparative Genomics.</title>
        <authorList>
            <consortium name="DOE Joint Genome Institute"/>
            <person name="Haitjema C.H."/>
            <person name="Gilmore S.P."/>
            <person name="Henske J.K."/>
            <person name="Solomon K.V."/>
            <person name="De Groot R."/>
            <person name="Kuo A."/>
            <person name="Mondo S.J."/>
            <person name="Salamov A.A."/>
            <person name="Labutti K."/>
            <person name="Zhao Z."/>
            <person name="Chiniquy J."/>
            <person name="Barry K."/>
            <person name="Brewer H.M."/>
            <person name="Purvine S.O."/>
            <person name="Wright A.T."/>
            <person name="Boxma B."/>
            <person name="Van Alen T."/>
            <person name="Hackstein J.H."/>
            <person name="Baker S.E."/>
            <person name="Grigoriev I.V."/>
            <person name="O'Malley M.A."/>
        </authorList>
    </citation>
    <scope>NUCLEOTIDE SEQUENCE [LARGE SCALE GENOMIC DNA]</scope>
    <source>
        <strain evidence="1 2">G1</strain>
    </source>
</reference>
<comment type="caution">
    <text evidence="1">The sequence shown here is derived from an EMBL/GenBank/DDBJ whole genome shotgun (WGS) entry which is preliminary data.</text>
</comment>
<keyword evidence="2" id="KW-1185">Reference proteome</keyword>
<name>A0A1Y2AC48_9FUNG</name>